<dbReference type="InterPro" id="IPR041426">
    <property type="entry name" value="Mos1_HTH"/>
</dbReference>
<keyword evidence="3" id="KW-1185">Reference proteome</keyword>
<sequence length="130" mass="15318">MCDRVGFEDLDSEILMFESSVKRAIKFKNSETLPAKVQDIISVWSKLRKGERNQLCDNRLLEAYAMLKELYGNEYLSRRQVFEWFKRFKEGRVTAEDDPRPGLITKKLIREDRRLNIRGLAEIAGIYDAR</sequence>
<feature type="domain" description="Mos1 transposase HTH" evidence="1">
    <location>
        <begin position="62"/>
        <end position="91"/>
    </location>
</feature>
<dbReference type="AlphaFoldDB" id="A0AAV8YH53"/>
<accession>A0AAV8YH53</accession>
<reference evidence="2" key="1">
    <citation type="journal article" date="2023" name="Insect Mol. Biol.">
        <title>Genome sequencing provides insights into the evolution of gene families encoding plant cell wall-degrading enzymes in longhorned beetles.</title>
        <authorList>
            <person name="Shin N.R."/>
            <person name="Okamura Y."/>
            <person name="Kirsch R."/>
            <person name="Pauchet Y."/>
        </authorList>
    </citation>
    <scope>NUCLEOTIDE SEQUENCE</scope>
    <source>
        <strain evidence="2">AMC_N1</strain>
    </source>
</reference>
<protein>
    <recommendedName>
        <fullName evidence="1">Mos1 transposase HTH domain-containing protein</fullName>
    </recommendedName>
</protein>
<gene>
    <name evidence="2" type="ORF">NQ318_003707</name>
</gene>
<dbReference type="Gene3D" id="1.10.10.1450">
    <property type="match status" value="1"/>
</dbReference>
<comment type="caution">
    <text evidence="2">The sequence shown here is derived from an EMBL/GenBank/DDBJ whole genome shotgun (WGS) entry which is preliminary data.</text>
</comment>
<evidence type="ECO:0000313" key="3">
    <source>
        <dbReference type="Proteomes" id="UP001162162"/>
    </source>
</evidence>
<organism evidence="2 3">
    <name type="scientific">Aromia moschata</name>
    <dbReference type="NCBI Taxonomy" id="1265417"/>
    <lineage>
        <taxon>Eukaryota</taxon>
        <taxon>Metazoa</taxon>
        <taxon>Ecdysozoa</taxon>
        <taxon>Arthropoda</taxon>
        <taxon>Hexapoda</taxon>
        <taxon>Insecta</taxon>
        <taxon>Pterygota</taxon>
        <taxon>Neoptera</taxon>
        <taxon>Endopterygota</taxon>
        <taxon>Coleoptera</taxon>
        <taxon>Polyphaga</taxon>
        <taxon>Cucujiformia</taxon>
        <taxon>Chrysomeloidea</taxon>
        <taxon>Cerambycidae</taxon>
        <taxon>Cerambycinae</taxon>
        <taxon>Callichromatini</taxon>
        <taxon>Aromia</taxon>
    </lineage>
</organism>
<dbReference type="Pfam" id="PF17906">
    <property type="entry name" value="HTH_48"/>
    <property type="match status" value="1"/>
</dbReference>
<name>A0AAV8YH53_9CUCU</name>
<evidence type="ECO:0000259" key="1">
    <source>
        <dbReference type="Pfam" id="PF17906"/>
    </source>
</evidence>
<dbReference type="Proteomes" id="UP001162162">
    <property type="component" value="Unassembled WGS sequence"/>
</dbReference>
<proteinExistence type="predicted"/>
<dbReference type="EMBL" id="JAPWTK010000101">
    <property type="protein sequence ID" value="KAJ8950431.1"/>
    <property type="molecule type" value="Genomic_DNA"/>
</dbReference>
<evidence type="ECO:0000313" key="2">
    <source>
        <dbReference type="EMBL" id="KAJ8950431.1"/>
    </source>
</evidence>